<keyword evidence="2" id="KW-1185">Reference proteome</keyword>
<dbReference type="EMBL" id="JBHRYJ010000001">
    <property type="protein sequence ID" value="MFC3674606.1"/>
    <property type="molecule type" value="Genomic_DNA"/>
</dbReference>
<dbReference type="InterPro" id="IPR007435">
    <property type="entry name" value="DUF484"/>
</dbReference>
<dbReference type="Pfam" id="PF04340">
    <property type="entry name" value="DUF484"/>
    <property type="match status" value="1"/>
</dbReference>
<dbReference type="InterPro" id="IPR029016">
    <property type="entry name" value="GAF-like_dom_sf"/>
</dbReference>
<name>A0ABV7VAZ9_9PROT</name>
<dbReference type="RefSeq" id="WP_379721888.1">
    <property type="nucleotide sequence ID" value="NZ_JBHRYJ010000001.1"/>
</dbReference>
<evidence type="ECO:0000313" key="2">
    <source>
        <dbReference type="Proteomes" id="UP001595711"/>
    </source>
</evidence>
<proteinExistence type="predicted"/>
<reference evidence="2" key="1">
    <citation type="journal article" date="2019" name="Int. J. Syst. Evol. Microbiol.">
        <title>The Global Catalogue of Microorganisms (GCM) 10K type strain sequencing project: providing services to taxonomists for standard genome sequencing and annotation.</title>
        <authorList>
            <consortium name="The Broad Institute Genomics Platform"/>
            <consortium name="The Broad Institute Genome Sequencing Center for Infectious Disease"/>
            <person name="Wu L."/>
            <person name="Ma J."/>
        </authorList>
    </citation>
    <scope>NUCLEOTIDE SEQUENCE [LARGE SCALE GENOMIC DNA]</scope>
    <source>
        <strain evidence="2">KCTC 42182</strain>
    </source>
</reference>
<accession>A0ABV7VAZ9</accession>
<protein>
    <submittedName>
        <fullName evidence="1">DUF484 family protein</fullName>
    </submittedName>
</protein>
<organism evidence="1 2">
    <name type="scientific">Ferrovibrio xuzhouensis</name>
    <dbReference type="NCBI Taxonomy" id="1576914"/>
    <lineage>
        <taxon>Bacteria</taxon>
        <taxon>Pseudomonadati</taxon>
        <taxon>Pseudomonadota</taxon>
        <taxon>Alphaproteobacteria</taxon>
        <taxon>Rhodospirillales</taxon>
        <taxon>Rhodospirillaceae</taxon>
        <taxon>Ferrovibrio</taxon>
    </lineage>
</organism>
<dbReference type="Gene3D" id="3.30.450.40">
    <property type="match status" value="1"/>
</dbReference>
<comment type="caution">
    <text evidence="1">The sequence shown here is derived from an EMBL/GenBank/DDBJ whole genome shotgun (WGS) entry which is preliminary data.</text>
</comment>
<dbReference type="PANTHER" id="PTHR38765:SF1">
    <property type="entry name" value="DUF484 DOMAIN-CONTAINING PROTEIN"/>
    <property type="match status" value="1"/>
</dbReference>
<dbReference type="PANTHER" id="PTHR38765">
    <property type="entry name" value="DUF484 DOMAIN-CONTAINING PROTEIN"/>
    <property type="match status" value="1"/>
</dbReference>
<sequence length="240" mass="25993">MADHSAPAAAPADLVSLHEAEVVAWLKQHPDLLLRHPDLCDILQPPERRSGDNVVDLQRFMVQRLQGALARASNVGNELLDASRQNLSATQRVHAAVLMLLEAGNFEHMIHMATQDWTDLLEVDVISLCVEGDPERMQEIATGGVVILPNGAIDTLLGALPALARDQTEAAEWLYGPAASLVRSDALARLDFGPTAPQAMLALGSREADKFQPNQGTELLQFLAGVLGRSVRAWLDLPQP</sequence>
<gene>
    <name evidence="1" type="ORF">ACFOOQ_03565</name>
</gene>
<evidence type="ECO:0000313" key="1">
    <source>
        <dbReference type="EMBL" id="MFC3674606.1"/>
    </source>
</evidence>
<dbReference type="Proteomes" id="UP001595711">
    <property type="component" value="Unassembled WGS sequence"/>
</dbReference>